<keyword evidence="4 6" id="KW-0694">RNA-binding</keyword>
<evidence type="ECO:0000259" key="8">
    <source>
        <dbReference type="PROSITE" id="PS50102"/>
    </source>
</evidence>
<keyword evidence="5" id="KW-0539">Nucleus</keyword>
<feature type="compositionally biased region" description="Low complexity" evidence="7">
    <location>
        <begin position="155"/>
        <end position="178"/>
    </location>
</feature>
<evidence type="ECO:0000313" key="10">
    <source>
        <dbReference type="Proteomes" id="UP000777482"/>
    </source>
</evidence>
<dbReference type="GO" id="GO:0003729">
    <property type="term" value="F:mRNA binding"/>
    <property type="evidence" value="ECO:0007669"/>
    <property type="project" value="InterPro"/>
</dbReference>
<dbReference type="Proteomes" id="UP000777482">
    <property type="component" value="Unassembled WGS sequence"/>
</dbReference>
<protein>
    <recommendedName>
        <fullName evidence="8">RRM domain-containing protein</fullName>
    </recommendedName>
</protein>
<dbReference type="InterPro" id="IPR008111">
    <property type="entry name" value="RNA-bd_8"/>
</dbReference>
<gene>
    <name evidence="9" type="ORF">C6P46_003094</name>
</gene>
<dbReference type="GO" id="GO:0005737">
    <property type="term" value="C:cytoplasm"/>
    <property type="evidence" value="ECO:0007669"/>
    <property type="project" value="UniProtKB-SubCell"/>
</dbReference>
<dbReference type="GO" id="GO:0006396">
    <property type="term" value="P:RNA processing"/>
    <property type="evidence" value="ECO:0007669"/>
    <property type="project" value="InterPro"/>
</dbReference>
<dbReference type="InterPro" id="IPR035979">
    <property type="entry name" value="RBD_domain_sf"/>
</dbReference>
<dbReference type="InterPro" id="IPR012677">
    <property type="entry name" value="Nucleotide-bd_a/b_plait_sf"/>
</dbReference>
<dbReference type="OrthoDB" id="15688at2759"/>
<keyword evidence="3" id="KW-0963">Cytoplasm</keyword>
<evidence type="ECO:0000256" key="2">
    <source>
        <dbReference type="ARBA" id="ARBA00004496"/>
    </source>
</evidence>
<dbReference type="PANTHER" id="PTHR45894">
    <property type="entry name" value="RNA-BINDING PROTEIN 8A"/>
    <property type="match status" value="1"/>
</dbReference>
<dbReference type="InterPro" id="IPR033744">
    <property type="entry name" value="RRM_RBM8"/>
</dbReference>
<sequence length="184" mass="20261">MQADRMEVDAGDDFVKRKGRGFGTQTASLTNYNNVYAGDETLQDSGYESLPVGEESTADRAARSVEGWIIIVTNVHEEANEDDVMDRFSDYGKVKNLHLNLDRKTGFVKGYALVEYETKEEALRAIAEAPQEPFLEKVLACDFAFVQPPQEEIAAKSAARPAATSSGRGRSASPARRPLVTRID</sequence>
<evidence type="ECO:0000256" key="7">
    <source>
        <dbReference type="SAM" id="MobiDB-lite"/>
    </source>
</evidence>
<dbReference type="GO" id="GO:0005634">
    <property type="term" value="C:nucleus"/>
    <property type="evidence" value="ECO:0007669"/>
    <property type="project" value="UniProtKB-SubCell"/>
</dbReference>
<evidence type="ECO:0000256" key="1">
    <source>
        <dbReference type="ARBA" id="ARBA00004123"/>
    </source>
</evidence>
<reference evidence="9 10" key="1">
    <citation type="submission" date="2020-11" db="EMBL/GenBank/DDBJ databases">
        <title>Kefir isolates.</title>
        <authorList>
            <person name="Marcisauskas S."/>
            <person name="Kim Y."/>
            <person name="Blasche S."/>
        </authorList>
    </citation>
    <scope>NUCLEOTIDE SEQUENCE [LARGE SCALE GENOMIC DNA]</scope>
    <source>
        <strain evidence="9 10">KR</strain>
    </source>
</reference>
<evidence type="ECO:0000256" key="3">
    <source>
        <dbReference type="ARBA" id="ARBA00022490"/>
    </source>
</evidence>
<organism evidence="9 10">
    <name type="scientific">Rhodotorula mucilaginosa</name>
    <name type="common">Yeast</name>
    <name type="synonym">Rhodotorula rubra</name>
    <dbReference type="NCBI Taxonomy" id="5537"/>
    <lineage>
        <taxon>Eukaryota</taxon>
        <taxon>Fungi</taxon>
        <taxon>Dikarya</taxon>
        <taxon>Basidiomycota</taxon>
        <taxon>Pucciniomycotina</taxon>
        <taxon>Microbotryomycetes</taxon>
        <taxon>Sporidiobolales</taxon>
        <taxon>Sporidiobolaceae</taxon>
        <taxon>Rhodotorula</taxon>
    </lineage>
</organism>
<name>A0A9P6W527_RHOMI</name>
<evidence type="ECO:0000256" key="4">
    <source>
        <dbReference type="ARBA" id="ARBA00022884"/>
    </source>
</evidence>
<dbReference type="SMART" id="SM00360">
    <property type="entry name" value="RRM"/>
    <property type="match status" value="1"/>
</dbReference>
<feature type="domain" description="RRM" evidence="8">
    <location>
        <begin position="68"/>
        <end position="146"/>
    </location>
</feature>
<dbReference type="EMBL" id="PUHQ01000024">
    <property type="protein sequence ID" value="KAG0662781.1"/>
    <property type="molecule type" value="Genomic_DNA"/>
</dbReference>
<dbReference type="SUPFAM" id="SSF54928">
    <property type="entry name" value="RNA-binding domain, RBD"/>
    <property type="match status" value="1"/>
</dbReference>
<dbReference type="AlphaFoldDB" id="A0A9P6W527"/>
<keyword evidence="10" id="KW-1185">Reference proteome</keyword>
<comment type="caution">
    <text evidence="9">The sequence shown here is derived from an EMBL/GenBank/DDBJ whole genome shotgun (WGS) entry which is preliminary data.</text>
</comment>
<dbReference type="Gene3D" id="3.30.70.330">
    <property type="match status" value="1"/>
</dbReference>
<feature type="region of interest" description="Disordered" evidence="7">
    <location>
        <begin position="154"/>
        <end position="184"/>
    </location>
</feature>
<proteinExistence type="predicted"/>
<dbReference type="InterPro" id="IPR000504">
    <property type="entry name" value="RRM_dom"/>
</dbReference>
<accession>A0A9P6W527</accession>
<evidence type="ECO:0000256" key="6">
    <source>
        <dbReference type="PROSITE-ProRule" id="PRU00176"/>
    </source>
</evidence>
<dbReference type="CDD" id="cd12324">
    <property type="entry name" value="RRM_RBM8"/>
    <property type="match status" value="1"/>
</dbReference>
<evidence type="ECO:0000256" key="5">
    <source>
        <dbReference type="ARBA" id="ARBA00023242"/>
    </source>
</evidence>
<evidence type="ECO:0000313" key="9">
    <source>
        <dbReference type="EMBL" id="KAG0662781.1"/>
    </source>
</evidence>
<comment type="subcellular location">
    <subcellularLocation>
        <location evidence="2">Cytoplasm</location>
    </subcellularLocation>
    <subcellularLocation>
        <location evidence="1">Nucleus</location>
    </subcellularLocation>
</comment>
<dbReference type="Pfam" id="PF00076">
    <property type="entry name" value="RRM_1"/>
    <property type="match status" value="1"/>
</dbReference>
<dbReference type="PROSITE" id="PS50102">
    <property type="entry name" value="RRM"/>
    <property type="match status" value="1"/>
</dbReference>